<name>A0ABQ7Q9I9_PLUXY</name>
<sequence>MTLARNSETSVQCGEVCRQTCRECMTGTSTRHARRSHRRTSKYCSNRHRKLLPLRPT</sequence>
<proteinExistence type="predicted"/>
<reference evidence="2 3" key="1">
    <citation type="submission" date="2021-06" db="EMBL/GenBank/DDBJ databases">
        <title>A haploid diamondback moth (Plutella xylostella L.) genome assembly resolves 31 chromosomes and identifies a diamide resistance mutation.</title>
        <authorList>
            <person name="Ward C.M."/>
            <person name="Perry K.D."/>
            <person name="Baker G."/>
            <person name="Powis K."/>
            <person name="Heckel D.G."/>
            <person name="Baxter S.W."/>
        </authorList>
    </citation>
    <scope>NUCLEOTIDE SEQUENCE [LARGE SCALE GENOMIC DNA]</scope>
    <source>
        <strain evidence="2 3">LV</strain>
        <tissue evidence="2">Single pupa</tissue>
    </source>
</reference>
<feature type="region of interest" description="Disordered" evidence="1">
    <location>
        <begin position="28"/>
        <end position="57"/>
    </location>
</feature>
<accession>A0ABQ7Q9I9</accession>
<comment type="caution">
    <text evidence="2">The sequence shown here is derived from an EMBL/GenBank/DDBJ whole genome shotgun (WGS) entry which is preliminary data.</text>
</comment>
<protein>
    <recommendedName>
        <fullName evidence="4">C2H2-type domain-containing protein</fullName>
    </recommendedName>
</protein>
<evidence type="ECO:0000313" key="3">
    <source>
        <dbReference type="Proteomes" id="UP000823941"/>
    </source>
</evidence>
<dbReference type="Proteomes" id="UP000823941">
    <property type="component" value="Chromosome 18"/>
</dbReference>
<keyword evidence="3" id="KW-1185">Reference proteome</keyword>
<dbReference type="EMBL" id="JAHIBW010000018">
    <property type="protein sequence ID" value="KAG7301902.1"/>
    <property type="molecule type" value="Genomic_DNA"/>
</dbReference>
<evidence type="ECO:0000256" key="1">
    <source>
        <dbReference type="SAM" id="MobiDB-lite"/>
    </source>
</evidence>
<organism evidence="2 3">
    <name type="scientific">Plutella xylostella</name>
    <name type="common">Diamondback moth</name>
    <name type="synonym">Plutella maculipennis</name>
    <dbReference type="NCBI Taxonomy" id="51655"/>
    <lineage>
        <taxon>Eukaryota</taxon>
        <taxon>Metazoa</taxon>
        <taxon>Ecdysozoa</taxon>
        <taxon>Arthropoda</taxon>
        <taxon>Hexapoda</taxon>
        <taxon>Insecta</taxon>
        <taxon>Pterygota</taxon>
        <taxon>Neoptera</taxon>
        <taxon>Endopterygota</taxon>
        <taxon>Lepidoptera</taxon>
        <taxon>Glossata</taxon>
        <taxon>Ditrysia</taxon>
        <taxon>Yponomeutoidea</taxon>
        <taxon>Plutellidae</taxon>
        <taxon>Plutella</taxon>
    </lineage>
</organism>
<evidence type="ECO:0008006" key="4">
    <source>
        <dbReference type="Google" id="ProtNLM"/>
    </source>
</evidence>
<feature type="compositionally biased region" description="Basic residues" evidence="1">
    <location>
        <begin position="31"/>
        <end position="57"/>
    </location>
</feature>
<evidence type="ECO:0000313" key="2">
    <source>
        <dbReference type="EMBL" id="KAG7301902.1"/>
    </source>
</evidence>
<gene>
    <name evidence="2" type="ORF">JYU34_013321</name>
</gene>